<evidence type="ECO:0000313" key="2">
    <source>
        <dbReference type="Proteomes" id="UP001596111"/>
    </source>
</evidence>
<sequence length="99" mass="11390">MNSQKYDFRQFQEELARLERKVEKQQPSKPMGKKAVAAQRMAMAREEFLVLRKRHDLTVADVVAFFPEEEGIAYLQQLIAAAQAKPRRTRKTTEAPNAG</sequence>
<reference evidence="2" key="1">
    <citation type="journal article" date="2019" name="Int. J. Syst. Evol. Microbiol.">
        <title>The Global Catalogue of Microorganisms (GCM) 10K type strain sequencing project: providing services to taxonomists for standard genome sequencing and annotation.</title>
        <authorList>
            <consortium name="The Broad Institute Genomics Platform"/>
            <consortium name="The Broad Institute Genome Sequencing Center for Infectious Disease"/>
            <person name="Wu L."/>
            <person name="Ma J."/>
        </authorList>
    </citation>
    <scope>NUCLEOTIDE SEQUENCE [LARGE SCALE GENOMIC DNA]</scope>
    <source>
        <strain evidence="2">CGMCC 1.13587</strain>
    </source>
</reference>
<protein>
    <submittedName>
        <fullName evidence="1">2-hydroxyacyl-CoA dehydratase</fullName>
    </submittedName>
</protein>
<organism evidence="1 2">
    <name type="scientific">Rhodanobacter terrae</name>
    <dbReference type="NCBI Taxonomy" id="418647"/>
    <lineage>
        <taxon>Bacteria</taxon>
        <taxon>Pseudomonadati</taxon>
        <taxon>Pseudomonadota</taxon>
        <taxon>Gammaproteobacteria</taxon>
        <taxon>Lysobacterales</taxon>
        <taxon>Rhodanobacteraceae</taxon>
        <taxon>Rhodanobacter</taxon>
    </lineage>
</organism>
<evidence type="ECO:0000313" key="1">
    <source>
        <dbReference type="EMBL" id="MFC5580224.1"/>
    </source>
</evidence>
<proteinExistence type="predicted"/>
<keyword evidence="2" id="KW-1185">Reference proteome</keyword>
<comment type="caution">
    <text evidence="1">The sequence shown here is derived from an EMBL/GenBank/DDBJ whole genome shotgun (WGS) entry which is preliminary data.</text>
</comment>
<gene>
    <name evidence="1" type="ORF">ACFPPB_03740</name>
</gene>
<dbReference type="Proteomes" id="UP001596111">
    <property type="component" value="Unassembled WGS sequence"/>
</dbReference>
<accession>A0ABW0SU93</accession>
<dbReference type="RefSeq" id="WP_377324551.1">
    <property type="nucleotide sequence ID" value="NZ_JBHSNG010000003.1"/>
</dbReference>
<name>A0ABW0SU93_9GAMM</name>
<dbReference type="EMBL" id="JBHSNG010000003">
    <property type="protein sequence ID" value="MFC5580224.1"/>
    <property type="molecule type" value="Genomic_DNA"/>
</dbReference>